<proteinExistence type="predicted"/>
<organism evidence="1 2">
    <name type="scientific">Entomophthora muscae</name>
    <dbReference type="NCBI Taxonomy" id="34485"/>
    <lineage>
        <taxon>Eukaryota</taxon>
        <taxon>Fungi</taxon>
        <taxon>Fungi incertae sedis</taxon>
        <taxon>Zoopagomycota</taxon>
        <taxon>Entomophthoromycotina</taxon>
        <taxon>Entomophthoromycetes</taxon>
        <taxon>Entomophthorales</taxon>
        <taxon>Entomophthoraceae</taxon>
        <taxon>Entomophthora</taxon>
    </lineage>
</organism>
<gene>
    <name evidence="1" type="primary">PRB1_7</name>
    <name evidence="1" type="ORF">DSO57_1008826</name>
</gene>
<dbReference type="Proteomes" id="UP001165960">
    <property type="component" value="Unassembled WGS sequence"/>
</dbReference>
<comment type="caution">
    <text evidence="1">The sequence shown here is derived from an EMBL/GenBank/DDBJ whole genome shotgun (WGS) entry which is preliminary data.</text>
</comment>
<evidence type="ECO:0000313" key="2">
    <source>
        <dbReference type="Proteomes" id="UP001165960"/>
    </source>
</evidence>
<dbReference type="EC" id="3.4.21.48" evidence="1"/>
<evidence type="ECO:0000313" key="1">
    <source>
        <dbReference type="EMBL" id="KAJ9051005.1"/>
    </source>
</evidence>
<name>A0ACC2RLS4_9FUNG</name>
<accession>A0ACC2RLS4</accession>
<sequence length="385" mass="41665">MKSFVEISLISVLFLGGYLADATGSYIVALKSSTKGKVLDDHLALVRKLFDSDQHSRGKNKIRYVYRKVLTGYSAEFTDAFLAKVKAMKEVDSIEKNKNGKSDAIQKNAPWGLTRLSSHKTLEKSNGGSYHHDPKGGDGVDVYVIDTGIKIDHPDFEGRARWGENFADDVDTDERGHGTHVAGIIGSKIHGVAKKSNLIALKVLDTNGKGELDKYIAAFEWAVNDKKEGRGCIINISLGEQYSKIFNTAARNTVQQWGCVVIASAGNEGKDACSKSPGSEPSVITVGATDLFDSRADFSNWGECVTLFAPGVDIYSTALYDVDRSESGTSMAAPHVAGLAAIVLSKNKNYTPADVKREIMDHATQHVKTEDGKETQDKLASSIGL</sequence>
<keyword evidence="1" id="KW-0378">Hydrolase</keyword>
<reference evidence="1" key="1">
    <citation type="submission" date="2022-04" db="EMBL/GenBank/DDBJ databases">
        <title>Genome of the entomopathogenic fungus Entomophthora muscae.</title>
        <authorList>
            <person name="Elya C."/>
            <person name="Lovett B.R."/>
            <person name="Lee E."/>
            <person name="Macias A.M."/>
            <person name="Hajek A.E."/>
            <person name="De Bivort B.L."/>
            <person name="Kasson M.T."/>
            <person name="De Fine Licht H.H."/>
            <person name="Stajich J.E."/>
        </authorList>
    </citation>
    <scope>NUCLEOTIDE SEQUENCE</scope>
    <source>
        <strain evidence="1">Berkeley</strain>
    </source>
</reference>
<dbReference type="EMBL" id="QTSX02007127">
    <property type="protein sequence ID" value="KAJ9051005.1"/>
    <property type="molecule type" value="Genomic_DNA"/>
</dbReference>
<protein>
    <submittedName>
        <fullName evidence="1">Proteinase B</fullName>
        <ecNumber evidence="1">3.4.21.48</ecNumber>
    </submittedName>
</protein>
<keyword evidence="2" id="KW-1185">Reference proteome</keyword>